<proteinExistence type="predicted"/>
<organism evidence="1 2">
    <name type="scientific">Nephila pilipes</name>
    <name type="common">Giant wood spider</name>
    <name type="synonym">Nephila maculata</name>
    <dbReference type="NCBI Taxonomy" id="299642"/>
    <lineage>
        <taxon>Eukaryota</taxon>
        <taxon>Metazoa</taxon>
        <taxon>Ecdysozoa</taxon>
        <taxon>Arthropoda</taxon>
        <taxon>Chelicerata</taxon>
        <taxon>Arachnida</taxon>
        <taxon>Araneae</taxon>
        <taxon>Araneomorphae</taxon>
        <taxon>Entelegynae</taxon>
        <taxon>Araneoidea</taxon>
        <taxon>Nephilidae</taxon>
        <taxon>Nephila</taxon>
    </lineage>
</organism>
<name>A0A8X6P411_NEPPI</name>
<reference evidence="1" key="1">
    <citation type="submission" date="2020-08" db="EMBL/GenBank/DDBJ databases">
        <title>Multicomponent nature underlies the extraordinary mechanical properties of spider dragline silk.</title>
        <authorList>
            <person name="Kono N."/>
            <person name="Nakamura H."/>
            <person name="Mori M."/>
            <person name="Yoshida Y."/>
            <person name="Ohtoshi R."/>
            <person name="Malay A.D."/>
            <person name="Moran D.A.P."/>
            <person name="Tomita M."/>
            <person name="Numata K."/>
            <person name="Arakawa K."/>
        </authorList>
    </citation>
    <scope>NUCLEOTIDE SEQUENCE</scope>
</reference>
<keyword evidence="2" id="KW-1185">Reference proteome</keyword>
<gene>
    <name evidence="1" type="ORF">NPIL_224911</name>
</gene>
<dbReference type="Proteomes" id="UP000887013">
    <property type="component" value="Unassembled WGS sequence"/>
</dbReference>
<protein>
    <submittedName>
        <fullName evidence="1">Uncharacterized protein</fullName>
    </submittedName>
</protein>
<comment type="caution">
    <text evidence="1">The sequence shown here is derived from an EMBL/GenBank/DDBJ whole genome shotgun (WGS) entry which is preliminary data.</text>
</comment>
<sequence>MNRNLWKCCGKPFTEFLQYTDHILFDHDKNADCKRIDSTNRNDRTTLDESQDSCSKQIKIPKKKQHERMNTRKMSQLWIPLENRMIPIENLRNLQRVNARRTSHL</sequence>
<dbReference type="AlphaFoldDB" id="A0A8X6P411"/>
<evidence type="ECO:0000313" key="2">
    <source>
        <dbReference type="Proteomes" id="UP000887013"/>
    </source>
</evidence>
<accession>A0A8X6P411</accession>
<dbReference type="EMBL" id="BMAW01064790">
    <property type="protein sequence ID" value="GFT47099.1"/>
    <property type="molecule type" value="Genomic_DNA"/>
</dbReference>
<evidence type="ECO:0000313" key="1">
    <source>
        <dbReference type="EMBL" id="GFT47099.1"/>
    </source>
</evidence>